<proteinExistence type="predicted"/>
<evidence type="ECO:0000313" key="4">
    <source>
        <dbReference type="Proteomes" id="UP001185659"/>
    </source>
</evidence>
<name>A0ABU4AMW0_9HYPH</name>
<comment type="caution">
    <text evidence="3">The sequence shown here is derived from an EMBL/GenBank/DDBJ whole genome shotgun (WGS) entry which is preliminary data.</text>
</comment>
<keyword evidence="1" id="KW-0175">Coiled coil</keyword>
<feature type="domain" description="Dermonecrotic toxin N-terminal" evidence="2">
    <location>
        <begin position="77"/>
        <end position="340"/>
    </location>
</feature>
<dbReference type="Proteomes" id="UP001185659">
    <property type="component" value="Unassembled WGS sequence"/>
</dbReference>
<evidence type="ECO:0000256" key="1">
    <source>
        <dbReference type="SAM" id="Coils"/>
    </source>
</evidence>
<organism evidence="3 4">
    <name type="scientific">Nitratireductor aquimarinus</name>
    <dbReference type="NCBI Taxonomy" id="889300"/>
    <lineage>
        <taxon>Bacteria</taxon>
        <taxon>Pseudomonadati</taxon>
        <taxon>Pseudomonadota</taxon>
        <taxon>Alphaproteobacteria</taxon>
        <taxon>Hyphomicrobiales</taxon>
        <taxon>Phyllobacteriaceae</taxon>
        <taxon>Nitratireductor</taxon>
    </lineage>
</organism>
<sequence length="791" mass="88337">MTTYRVSGARAPDIRVDMSAKKATPPARIPRSHQNRRVETQVVPLVRGITLSTSLARLVTGETYRAIDRIAEHTRKDRPDIEVMARETMRAIIKRLTGKTVDPDQLYLNTFTKAQSSRTSFTGWEHANAPDTSTTLTQLLLKNFGAGTQEMLPADLQLNAGIYREGKGAAFYGATNEFPLSVAALRDAIWAEDFQTRVQVHLRDFWKDHFHDVRILAETQFLAEVEMAKDADSLSPEGHALARSVSTAASVPQNGITLADLGKSNAPVEDITVRRLDINGYASSDILLLSDKNGRTILYLPGEKQALHEFHNEEELKKWIRRQASLRKGRNMLERHFSLYVRQDGVWYTGVKNSLKKLGTGEWKTGINTRKDRISGDVFLALATSMRARSESDADTLIKSDSEVSRDRWLEQIQTFNHVFWPVTMLVPGVEALFLAGNLGSELALETNRAVTGDTYDERSAASRAAILTGSGILIGSALSTGARMIADRTGNLPPTAGVSTRAMDAELPVVDRPPYQGVLSRRAQMTMNNMGYIISDHPTDIAFDATNDAIERMKERVDALRHKFEDLGREPDETGRFGNHHLVYRVDDFRPEQLFNAGVFRPSYEFNAFSNMLNEPATIGSGSLIGSDNVLAAWRRDKWSRNTLYQYAIVTEDERVAANLDGGGEDPEHFDEVHFRPPLAKDVYLLDSTDQNVRQKIADIVASRSVNTSYGVPLHVYYEYSKGRLRLHDGPQPAQPLGVQYGLETIEQPDEQIDSVSPSRQNWQRIREWVDALPEPGERETAPVATGSTS</sequence>
<feature type="coiled-coil region" evidence="1">
    <location>
        <begin position="544"/>
        <end position="571"/>
    </location>
</feature>
<dbReference type="RefSeq" id="WP_317561806.1">
    <property type="nucleotide sequence ID" value="NZ_JAWLIP010000006.1"/>
</dbReference>
<dbReference type="Pfam" id="PF20178">
    <property type="entry name" value="ToxA_N"/>
    <property type="match status" value="1"/>
</dbReference>
<reference evidence="3 4" key="1">
    <citation type="submission" date="2023-10" db="EMBL/GenBank/DDBJ databases">
        <authorList>
            <person name="Venkata Ramana C."/>
            <person name="Sasikala C."/>
            <person name="Dhurka M."/>
        </authorList>
    </citation>
    <scope>NUCLEOTIDE SEQUENCE [LARGE SCALE GENOMIC DNA]</scope>
    <source>
        <strain evidence="3 4">KCTC 32151</strain>
    </source>
</reference>
<dbReference type="InterPro" id="IPR046673">
    <property type="entry name" value="ToxA_N"/>
</dbReference>
<keyword evidence="4" id="KW-1185">Reference proteome</keyword>
<evidence type="ECO:0000259" key="2">
    <source>
        <dbReference type="Pfam" id="PF20178"/>
    </source>
</evidence>
<gene>
    <name evidence="3" type="ORF">R2G56_14870</name>
</gene>
<dbReference type="EMBL" id="JAWLIP010000006">
    <property type="protein sequence ID" value="MDV6227581.1"/>
    <property type="molecule type" value="Genomic_DNA"/>
</dbReference>
<evidence type="ECO:0000313" key="3">
    <source>
        <dbReference type="EMBL" id="MDV6227581.1"/>
    </source>
</evidence>
<protein>
    <recommendedName>
        <fullName evidence="2">Dermonecrotic toxin N-terminal domain-containing protein</fullName>
    </recommendedName>
</protein>
<accession>A0ABU4AMW0</accession>